<dbReference type="RefSeq" id="XP_028481226.1">
    <property type="nucleotide sequence ID" value="XM_028631651.1"/>
</dbReference>
<dbReference type="VEuPathDB" id="FungiDB:C8Q69DRAFT_482443"/>
<proteinExistence type="predicted"/>
<dbReference type="EMBL" id="RCNU01000019">
    <property type="protein sequence ID" value="RWQ91581.1"/>
    <property type="molecule type" value="Genomic_DNA"/>
</dbReference>
<dbReference type="GO" id="GO:0016020">
    <property type="term" value="C:membrane"/>
    <property type="evidence" value="ECO:0007669"/>
    <property type="project" value="UniProtKB-SubCell"/>
</dbReference>
<dbReference type="PANTHER" id="PTHR14097:SF9">
    <property type="entry name" value="EPIMERASE, PUTATIVE (AFU_ORTHOLOGUE AFUA_8G07320)-RELATED"/>
    <property type="match status" value="1"/>
</dbReference>
<dbReference type="Proteomes" id="UP000283841">
    <property type="component" value="Unassembled WGS sequence"/>
</dbReference>
<feature type="domain" description="NAD-dependent epimerase/dehydratase" evidence="2">
    <location>
        <begin position="4"/>
        <end position="66"/>
    </location>
</feature>
<dbReference type="InterPro" id="IPR001509">
    <property type="entry name" value="Epimerase_deHydtase"/>
</dbReference>
<evidence type="ECO:0000313" key="3">
    <source>
        <dbReference type="EMBL" id="RWQ91581.1"/>
    </source>
</evidence>
<dbReference type="Pfam" id="PF01370">
    <property type="entry name" value="Epimerase"/>
    <property type="match status" value="1"/>
</dbReference>
<organism evidence="3 4">
    <name type="scientific">Byssochlamys spectabilis</name>
    <name type="common">Paecilomyces variotii</name>
    <dbReference type="NCBI Taxonomy" id="264951"/>
    <lineage>
        <taxon>Eukaryota</taxon>
        <taxon>Fungi</taxon>
        <taxon>Dikarya</taxon>
        <taxon>Ascomycota</taxon>
        <taxon>Pezizomycotina</taxon>
        <taxon>Eurotiomycetes</taxon>
        <taxon>Eurotiomycetidae</taxon>
        <taxon>Eurotiales</taxon>
        <taxon>Thermoascaceae</taxon>
        <taxon>Paecilomyces</taxon>
    </lineage>
</organism>
<evidence type="ECO:0000256" key="1">
    <source>
        <dbReference type="ARBA" id="ARBA00004370"/>
    </source>
</evidence>
<dbReference type="Gene3D" id="3.40.50.720">
    <property type="entry name" value="NAD(P)-binding Rossmann-like Domain"/>
    <property type="match status" value="1"/>
</dbReference>
<dbReference type="SUPFAM" id="SSF51735">
    <property type="entry name" value="NAD(P)-binding Rossmann-fold domains"/>
    <property type="match status" value="1"/>
</dbReference>
<name>A0A443HIB3_BYSSP</name>
<dbReference type="PANTHER" id="PTHR14097">
    <property type="entry name" value="OXIDOREDUCTASE HTATIP2"/>
    <property type="match status" value="1"/>
</dbReference>
<dbReference type="GeneID" id="39600928"/>
<reference evidence="3 4" key="1">
    <citation type="journal article" date="2018" name="Front. Microbiol.">
        <title>Genomic and genetic insights into a cosmopolitan fungus, Paecilomyces variotii (Eurotiales).</title>
        <authorList>
            <person name="Urquhart A.S."/>
            <person name="Mondo S.J."/>
            <person name="Makela M.R."/>
            <person name="Hane J.K."/>
            <person name="Wiebenga A."/>
            <person name="He G."/>
            <person name="Mihaltcheva S."/>
            <person name="Pangilinan J."/>
            <person name="Lipzen A."/>
            <person name="Barry K."/>
            <person name="de Vries R.P."/>
            <person name="Grigoriev I.V."/>
            <person name="Idnurm A."/>
        </authorList>
    </citation>
    <scope>NUCLEOTIDE SEQUENCE [LARGE SCALE GENOMIC DNA]</scope>
    <source>
        <strain evidence="3 4">CBS 101075</strain>
    </source>
</reference>
<dbReference type="InterPro" id="IPR036291">
    <property type="entry name" value="NAD(P)-bd_dom_sf"/>
</dbReference>
<gene>
    <name evidence="3" type="ORF">C8Q69DRAFT_482443</name>
</gene>
<keyword evidence="4" id="KW-1185">Reference proteome</keyword>
<dbReference type="AlphaFoldDB" id="A0A443HIB3"/>
<sequence length="243" mass="26312">MKLIVAGATGFVGTEVVRQALSNPGITSVIALARRTTPVPQNMDPGADISKLKCVVTDNFEEYSEDARKDLSDADACIWLLAVTPSKSKTMPWEEVRKICYDYTVKGLETIAQLPRDISAGKPLRFIYTSGAMSERDQSNKPWLLGDYCLMRGATESFVLNYANESKCAVEAAVAKPGLINAPGKMNMAVNVLSTIGRSIIGLPMVDVSEVAATLIDQSVNGLEKETLLNEDLVRIGQKALAR</sequence>
<accession>A0A443HIB3</accession>
<evidence type="ECO:0000259" key="2">
    <source>
        <dbReference type="Pfam" id="PF01370"/>
    </source>
</evidence>
<protein>
    <recommendedName>
        <fullName evidence="2">NAD-dependent epimerase/dehydratase domain-containing protein</fullName>
    </recommendedName>
</protein>
<evidence type="ECO:0000313" key="4">
    <source>
        <dbReference type="Proteomes" id="UP000283841"/>
    </source>
</evidence>
<comment type="caution">
    <text evidence="3">The sequence shown here is derived from an EMBL/GenBank/DDBJ whole genome shotgun (WGS) entry which is preliminary data.</text>
</comment>
<dbReference type="STRING" id="264951.A0A443HIB3"/>
<comment type="subcellular location">
    <subcellularLocation>
        <location evidence="1">Membrane</location>
    </subcellularLocation>
</comment>